<dbReference type="EMBL" id="JYDP01003287">
    <property type="protein sequence ID" value="KRY95951.1"/>
    <property type="molecule type" value="Genomic_DNA"/>
</dbReference>
<dbReference type="OrthoDB" id="10516616at2759"/>
<keyword evidence="2" id="KW-1185">Reference proteome</keyword>
<dbReference type="Proteomes" id="UP000055024">
    <property type="component" value="Unassembled WGS sequence"/>
</dbReference>
<organism evidence="1 2">
    <name type="scientific">Trichinella zimbabwensis</name>
    <dbReference type="NCBI Taxonomy" id="268475"/>
    <lineage>
        <taxon>Eukaryota</taxon>
        <taxon>Metazoa</taxon>
        <taxon>Ecdysozoa</taxon>
        <taxon>Nematoda</taxon>
        <taxon>Enoplea</taxon>
        <taxon>Dorylaimia</taxon>
        <taxon>Trichinellida</taxon>
        <taxon>Trichinellidae</taxon>
        <taxon>Trichinella</taxon>
    </lineage>
</organism>
<comment type="caution">
    <text evidence="1">The sequence shown here is derived from an EMBL/GenBank/DDBJ whole genome shotgun (WGS) entry which is preliminary data.</text>
</comment>
<accession>A0A0V1GCN4</accession>
<protein>
    <submittedName>
        <fullName evidence="1">Uncharacterized protein</fullName>
    </submittedName>
</protein>
<proteinExistence type="predicted"/>
<gene>
    <name evidence="1" type="ORF">T11_11318</name>
</gene>
<name>A0A0V1GCN4_9BILA</name>
<evidence type="ECO:0000313" key="2">
    <source>
        <dbReference type="Proteomes" id="UP000055024"/>
    </source>
</evidence>
<evidence type="ECO:0000313" key="1">
    <source>
        <dbReference type="EMBL" id="KRY95951.1"/>
    </source>
</evidence>
<sequence length="34" mass="4414">MELKYDFNRGEWKSNRICNLKNYWQEHPQNFNFY</sequence>
<reference evidence="1 2" key="1">
    <citation type="submission" date="2015-01" db="EMBL/GenBank/DDBJ databases">
        <title>Evolution of Trichinella species and genotypes.</title>
        <authorList>
            <person name="Korhonen P.K."/>
            <person name="Edoardo P."/>
            <person name="Giuseppe L.R."/>
            <person name="Gasser R.B."/>
        </authorList>
    </citation>
    <scope>NUCLEOTIDE SEQUENCE [LARGE SCALE GENOMIC DNA]</scope>
    <source>
        <strain evidence="1">ISS1029</strain>
    </source>
</reference>
<dbReference type="AlphaFoldDB" id="A0A0V1GCN4"/>